<evidence type="ECO:0000313" key="2">
    <source>
        <dbReference type="EMBL" id="RVD91163.1"/>
    </source>
</evidence>
<feature type="region of interest" description="Disordered" evidence="1">
    <location>
        <begin position="154"/>
        <end position="178"/>
    </location>
</feature>
<dbReference type="EMBL" id="RCSS01000625">
    <property type="protein sequence ID" value="RVD91163.1"/>
    <property type="molecule type" value="Genomic_DNA"/>
</dbReference>
<dbReference type="AlphaFoldDB" id="A0A437AJ02"/>
<gene>
    <name evidence="2" type="ORF">TUBRATIS_23960</name>
</gene>
<proteinExistence type="predicted"/>
<accession>A0A437AJ02</accession>
<evidence type="ECO:0000313" key="3">
    <source>
        <dbReference type="Proteomes" id="UP000282876"/>
    </source>
</evidence>
<evidence type="ECO:0000256" key="1">
    <source>
        <dbReference type="SAM" id="MobiDB-lite"/>
    </source>
</evidence>
<reference evidence="2 3" key="1">
    <citation type="submission" date="2018-10" db="EMBL/GenBank/DDBJ databases">
        <title>Draft genome sequence of the microsporidian Tubulinosema ratisbonensis.</title>
        <authorList>
            <person name="Polonais V."/>
            <person name="Peyretaillade E."/>
            <person name="Niehus S."/>
            <person name="Wawrzyniak I."/>
            <person name="Franchet A."/>
            <person name="Gaspin C."/>
            <person name="Reichstadt M."/>
            <person name="Belser C."/>
            <person name="Labadie K."/>
            <person name="Delbac F."/>
            <person name="Ferrandon D."/>
        </authorList>
    </citation>
    <scope>NUCLEOTIDE SEQUENCE [LARGE SCALE GENOMIC DNA]</scope>
    <source>
        <strain evidence="2 3">Franzen</strain>
    </source>
</reference>
<comment type="caution">
    <text evidence="2">The sequence shown here is derived from an EMBL/GenBank/DDBJ whole genome shotgun (WGS) entry which is preliminary data.</text>
</comment>
<organism evidence="2 3">
    <name type="scientific">Tubulinosema ratisbonensis</name>
    <dbReference type="NCBI Taxonomy" id="291195"/>
    <lineage>
        <taxon>Eukaryota</taxon>
        <taxon>Fungi</taxon>
        <taxon>Fungi incertae sedis</taxon>
        <taxon>Microsporidia</taxon>
        <taxon>Tubulinosematoidea</taxon>
        <taxon>Tubulinosematidae</taxon>
        <taxon>Tubulinosema</taxon>
    </lineage>
</organism>
<dbReference type="Proteomes" id="UP000282876">
    <property type="component" value="Unassembled WGS sequence"/>
</dbReference>
<name>A0A437AJ02_9MICR</name>
<keyword evidence="3" id="KW-1185">Reference proteome</keyword>
<protein>
    <submittedName>
        <fullName evidence="2">Uncharacterized protein</fullName>
    </submittedName>
</protein>
<sequence length="654" mass="77632">MNDNAYLNIKNSQRLHINKMIILITFFNTFLAAKRKIQESSENISLKKIPRIDNISSSIYLDFIQKSLEKQNKSPVEENKQSSVFKLQMPLTDQQPPMNHNHSLNGLNNILEQNFGYDKEDCDSFFEFINKISNNTEQTNYFQSQIDEFSITATEMTEEDSSSQQKTNKESPNTDTNECIPTTVSIFNLEVARSSDVEKPLNVEDEETIYDFNMRIISYDSDYENELELHEFFEESVSMLDKSEIFSFLEILKLENKKYRSSIHGEIKNVFYRNGFKSPFKFFSLNIISLLENRFFLRLKDVLNFYLSKTTISFKVLFKKHGDNKSKTEALLLYNKFICSSFVQNFFSRRFDIPQADARLTSVIPFIINFFNKFFSEYTENVTPPFLNLNFNYPIKYRKLFFSETQNKTNINLLIWVHDLLNNKTNSLLIILFPELKLIIKKIYKFGCIKAYYKKFHYFFALLVFKLNLNLPKIKYEFDKMNKTDECLITDSKFINLFMLEMRCLICTFCLVVFTDKELMKLLFFKAFACFVRSLNRNFLKCFLFDEHSVFNIFKDKYDFIRLNLDDLYARHMINKVSLEAISKCNVITLSDKIIFLEVNFLSEESKLNQLYEFFLTNEYSYSKFISENLNIKKRITNAVKKYFESSNNFIINF</sequence>
<dbReference type="VEuPathDB" id="MicrosporidiaDB:TUBRATIS_23960"/>
<feature type="compositionally biased region" description="Polar residues" evidence="1">
    <location>
        <begin position="162"/>
        <end position="178"/>
    </location>
</feature>